<keyword evidence="8" id="KW-0677">Repeat</keyword>
<dbReference type="PANTHER" id="PTHR21098">
    <property type="entry name" value="RIBOFLAVIN SYNTHASE ALPHA CHAIN"/>
    <property type="match status" value="1"/>
</dbReference>
<dbReference type="SUPFAM" id="SSF63380">
    <property type="entry name" value="Riboflavin synthase domain-like"/>
    <property type="match status" value="2"/>
</dbReference>
<feature type="domain" description="Lumazine-binding" evidence="11">
    <location>
        <begin position="1"/>
        <end position="95"/>
    </location>
</feature>
<dbReference type="InterPro" id="IPR001783">
    <property type="entry name" value="Lumazine-bd"/>
</dbReference>
<evidence type="ECO:0000256" key="6">
    <source>
        <dbReference type="ARBA" id="ARBA00022619"/>
    </source>
</evidence>
<dbReference type="FunFam" id="2.40.30.20:FF:000004">
    <property type="entry name" value="Riboflavin synthase, alpha subunit"/>
    <property type="match status" value="1"/>
</dbReference>
<dbReference type="PANTHER" id="PTHR21098:SF12">
    <property type="entry name" value="RIBOFLAVIN SYNTHASE"/>
    <property type="match status" value="1"/>
</dbReference>
<dbReference type="InterPro" id="IPR023366">
    <property type="entry name" value="ATP_synth_asu-like_sf"/>
</dbReference>
<evidence type="ECO:0000256" key="8">
    <source>
        <dbReference type="ARBA" id="ARBA00022737"/>
    </source>
</evidence>
<comment type="caution">
    <text evidence="12">The sequence shown here is derived from an EMBL/GenBank/DDBJ whole genome shotgun (WGS) entry which is preliminary data.</text>
</comment>
<name>A0A2M7H4D8_9BACT</name>
<accession>A0A2M7H4D8</accession>
<feature type="repeat" description="Lumazine-binding" evidence="10">
    <location>
        <begin position="1"/>
        <end position="95"/>
    </location>
</feature>
<dbReference type="AlphaFoldDB" id="A0A2M7H4D8"/>
<keyword evidence="6" id="KW-0686">Riboflavin biosynthesis</keyword>
<dbReference type="NCBIfam" id="TIGR00187">
    <property type="entry name" value="ribE"/>
    <property type="match status" value="1"/>
</dbReference>
<dbReference type="CDD" id="cd00402">
    <property type="entry name" value="Riboflavin_synthase_like"/>
    <property type="match status" value="1"/>
</dbReference>
<dbReference type="NCBIfam" id="NF006767">
    <property type="entry name" value="PRK09289.1"/>
    <property type="match status" value="1"/>
</dbReference>
<evidence type="ECO:0000313" key="13">
    <source>
        <dbReference type="Proteomes" id="UP000230292"/>
    </source>
</evidence>
<evidence type="ECO:0000256" key="7">
    <source>
        <dbReference type="ARBA" id="ARBA00022679"/>
    </source>
</evidence>
<comment type="catalytic activity">
    <reaction evidence="1">
        <text>2 6,7-dimethyl-8-(1-D-ribityl)lumazine + H(+) = 5-amino-6-(D-ribitylamino)uracil + riboflavin</text>
        <dbReference type="Rhea" id="RHEA:20772"/>
        <dbReference type="ChEBI" id="CHEBI:15378"/>
        <dbReference type="ChEBI" id="CHEBI:15934"/>
        <dbReference type="ChEBI" id="CHEBI:57986"/>
        <dbReference type="ChEBI" id="CHEBI:58201"/>
        <dbReference type="EC" id="2.5.1.9"/>
    </reaction>
</comment>
<organism evidence="12 13">
    <name type="scientific">Candidatus Kerfeldbacteria bacterium CG15_BIG_FIL_POST_REV_8_21_14_020_45_12</name>
    <dbReference type="NCBI Taxonomy" id="2014247"/>
    <lineage>
        <taxon>Bacteria</taxon>
        <taxon>Candidatus Kerfeldiibacteriota</taxon>
    </lineage>
</organism>
<feature type="repeat" description="Lumazine-binding" evidence="10">
    <location>
        <begin position="96"/>
        <end position="192"/>
    </location>
</feature>
<keyword evidence="7" id="KW-0808">Transferase</keyword>
<feature type="domain" description="Lumazine-binding" evidence="11">
    <location>
        <begin position="96"/>
        <end position="192"/>
    </location>
</feature>
<sequence>MFTGIIKACQEVASISKEGGILSVQIKLPNGWELEIGESINVNGVCSTVVIASQEHFVVEYMPETLKLTTIGQISHGDFVNLERSLTLTDLISGHLVSGHVDGVSEVIDVREDAGSFLITLAIPERGAKYLIHKGSVAVNGISLTVIDPTTSSFQVAIIPHTWKETNLHKLVAGDKVNLEYDIMAKYIERMQNYG</sequence>
<comment type="function">
    <text evidence="2">Catalyzes the dismutation of two molecules of 6,7-dimethyl-8-ribityllumazine, resulting in the formation of riboflavin and 5-amino-6-(D-ribitylamino)uracil.</text>
</comment>
<dbReference type="InterPro" id="IPR026017">
    <property type="entry name" value="Lumazine-bd_dom"/>
</dbReference>
<dbReference type="GO" id="GO:0004746">
    <property type="term" value="F:riboflavin synthase activity"/>
    <property type="evidence" value="ECO:0007669"/>
    <property type="project" value="UniProtKB-UniRule"/>
</dbReference>
<gene>
    <name evidence="12" type="ORF">COW24_01940</name>
</gene>
<dbReference type="PIRSF" id="PIRSF000498">
    <property type="entry name" value="Riboflavin_syn_A"/>
    <property type="match status" value="1"/>
</dbReference>
<dbReference type="EMBL" id="PFGC01000023">
    <property type="protein sequence ID" value="PIW37095.1"/>
    <property type="molecule type" value="Genomic_DNA"/>
</dbReference>
<evidence type="ECO:0000256" key="10">
    <source>
        <dbReference type="PROSITE-ProRule" id="PRU00524"/>
    </source>
</evidence>
<dbReference type="Gene3D" id="2.40.30.20">
    <property type="match status" value="2"/>
</dbReference>
<dbReference type="EC" id="2.5.1.9" evidence="4 9"/>
<dbReference type="Pfam" id="PF00677">
    <property type="entry name" value="Lum_binding"/>
    <property type="match status" value="2"/>
</dbReference>
<evidence type="ECO:0000256" key="5">
    <source>
        <dbReference type="ARBA" id="ARBA00013950"/>
    </source>
</evidence>
<dbReference type="PROSITE" id="PS51177">
    <property type="entry name" value="LUMAZINE_BIND"/>
    <property type="match status" value="2"/>
</dbReference>
<comment type="pathway">
    <text evidence="3">Cofactor biosynthesis; riboflavin biosynthesis; riboflavin from 2-hydroxy-3-oxobutyl phosphate and 5-amino-6-(D-ribitylamino)uracil: step 2/2.</text>
</comment>
<evidence type="ECO:0000256" key="1">
    <source>
        <dbReference type="ARBA" id="ARBA00000968"/>
    </source>
</evidence>
<dbReference type="InterPro" id="IPR017938">
    <property type="entry name" value="Riboflavin_synthase-like_b-brl"/>
</dbReference>
<proteinExistence type="predicted"/>
<dbReference type="Proteomes" id="UP000230292">
    <property type="component" value="Unassembled WGS sequence"/>
</dbReference>
<protein>
    <recommendedName>
        <fullName evidence="5 9">Riboflavin synthase</fullName>
        <ecNumber evidence="4 9">2.5.1.9</ecNumber>
    </recommendedName>
</protein>
<evidence type="ECO:0000256" key="3">
    <source>
        <dbReference type="ARBA" id="ARBA00004887"/>
    </source>
</evidence>
<dbReference type="GO" id="GO:0009231">
    <property type="term" value="P:riboflavin biosynthetic process"/>
    <property type="evidence" value="ECO:0007669"/>
    <property type="project" value="UniProtKB-KW"/>
</dbReference>
<evidence type="ECO:0000256" key="2">
    <source>
        <dbReference type="ARBA" id="ARBA00002803"/>
    </source>
</evidence>
<evidence type="ECO:0000256" key="4">
    <source>
        <dbReference type="ARBA" id="ARBA00012827"/>
    </source>
</evidence>
<evidence type="ECO:0000259" key="11">
    <source>
        <dbReference type="PROSITE" id="PS51177"/>
    </source>
</evidence>
<evidence type="ECO:0000256" key="9">
    <source>
        <dbReference type="NCBIfam" id="TIGR00187"/>
    </source>
</evidence>
<reference evidence="12 13" key="1">
    <citation type="submission" date="2017-09" db="EMBL/GenBank/DDBJ databases">
        <title>Depth-based differentiation of microbial function through sediment-hosted aquifers and enrichment of novel symbionts in the deep terrestrial subsurface.</title>
        <authorList>
            <person name="Probst A.J."/>
            <person name="Ladd B."/>
            <person name="Jarett J.K."/>
            <person name="Geller-Mcgrath D.E."/>
            <person name="Sieber C.M."/>
            <person name="Emerson J.B."/>
            <person name="Anantharaman K."/>
            <person name="Thomas B.C."/>
            <person name="Malmstrom R."/>
            <person name="Stieglmeier M."/>
            <person name="Klingl A."/>
            <person name="Woyke T."/>
            <person name="Ryan C.M."/>
            <person name="Banfield J.F."/>
        </authorList>
    </citation>
    <scope>NUCLEOTIDE SEQUENCE [LARGE SCALE GENOMIC DNA]</scope>
    <source>
        <strain evidence="12">CG15_BIG_FIL_POST_REV_8_21_14_020_45_12</strain>
    </source>
</reference>
<evidence type="ECO:0000313" key="12">
    <source>
        <dbReference type="EMBL" id="PIW37095.1"/>
    </source>
</evidence>